<reference evidence="2 3" key="2">
    <citation type="journal article" date="2016" name="Int. J. Syst. Evol. Microbiol.">
        <title>Flavisolibacter tropicus sp. nov., isolated from tropical soil.</title>
        <authorList>
            <person name="Lee J.J."/>
            <person name="Kang M.S."/>
            <person name="Kim G.S."/>
            <person name="Lee C.S."/>
            <person name="Lim S."/>
            <person name="Lee J."/>
            <person name="Roh S.H."/>
            <person name="Kang H."/>
            <person name="Ha J.M."/>
            <person name="Bae S."/>
            <person name="Jung H.Y."/>
            <person name="Kim M.K."/>
        </authorList>
    </citation>
    <scope>NUCLEOTIDE SEQUENCE [LARGE SCALE GENOMIC DNA]</scope>
    <source>
        <strain evidence="2 3">LCS9</strain>
    </source>
</reference>
<dbReference type="RefSeq" id="WP_066405127.1">
    <property type="nucleotide sequence ID" value="NZ_CP011390.1"/>
</dbReference>
<gene>
    <name evidence="2" type="ORF">SY85_12905</name>
</gene>
<accession>A0A172TW20</accession>
<dbReference type="EMBL" id="CP011390">
    <property type="protein sequence ID" value="ANE51275.1"/>
    <property type="molecule type" value="Genomic_DNA"/>
</dbReference>
<keyword evidence="3" id="KW-1185">Reference proteome</keyword>
<evidence type="ECO:0000256" key="1">
    <source>
        <dbReference type="SAM" id="SignalP"/>
    </source>
</evidence>
<feature type="chain" id="PRO_5008001229" evidence="1">
    <location>
        <begin position="19"/>
        <end position="241"/>
    </location>
</feature>
<dbReference type="Proteomes" id="UP000077177">
    <property type="component" value="Chromosome"/>
</dbReference>
<organism evidence="2 3">
    <name type="scientific">Flavisolibacter tropicus</name>
    <dbReference type="NCBI Taxonomy" id="1492898"/>
    <lineage>
        <taxon>Bacteria</taxon>
        <taxon>Pseudomonadati</taxon>
        <taxon>Bacteroidota</taxon>
        <taxon>Chitinophagia</taxon>
        <taxon>Chitinophagales</taxon>
        <taxon>Chitinophagaceae</taxon>
        <taxon>Flavisolibacter</taxon>
    </lineage>
</organism>
<name>A0A172TW20_9BACT</name>
<keyword evidence="1" id="KW-0732">Signal</keyword>
<proteinExistence type="predicted"/>
<dbReference type="KEGG" id="fla:SY85_12905"/>
<evidence type="ECO:0000313" key="2">
    <source>
        <dbReference type="EMBL" id="ANE51275.1"/>
    </source>
</evidence>
<dbReference type="AlphaFoldDB" id="A0A172TW20"/>
<sequence length="241" mass="27349">MRTAFLLLLAFAVSIVKAQEIKSPEDSSGHNVKVYKVNPGERVSDALLSNGGLYQYHKFMQGEVFYKGGNYGSGVLNYNRLTGEMQFIDPKGDTLTLDNEKEIEKVVIGPDTFYYSQGYLQKVVEFSSTVAKQTYLELSNREKVGAFGTVAQNAIDTHTTIVTNQGFKSVVAQEILTYREKTIYFIGDRYGHFKLLNKKNVLYLYSKKEKEVSAYLKDNPVNFQKEADVQRLIEFLKDLKA</sequence>
<dbReference type="OrthoDB" id="1100665at2"/>
<feature type="signal peptide" evidence="1">
    <location>
        <begin position="1"/>
        <end position="18"/>
    </location>
</feature>
<evidence type="ECO:0000313" key="3">
    <source>
        <dbReference type="Proteomes" id="UP000077177"/>
    </source>
</evidence>
<protein>
    <submittedName>
        <fullName evidence="2">Uncharacterized protein</fullName>
    </submittedName>
</protein>
<reference evidence="3" key="1">
    <citation type="submission" date="2015-01" db="EMBL/GenBank/DDBJ databases">
        <title>Flavisolibacter sp./LCS9/ whole genome sequencing.</title>
        <authorList>
            <person name="Kim M.K."/>
            <person name="Srinivasan S."/>
            <person name="Lee J.-J."/>
        </authorList>
    </citation>
    <scope>NUCLEOTIDE SEQUENCE [LARGE SCALE GENOMIC DNA]</scope>
    <source>
        <strain evidence="3">LCS9</strain>
    </source>
</reference>